<evidence type="ECO:0000256" key="1">
    <source>
        <dbReference type="SAM" id="MobiDB-lite"/>
    </source>
</evidence>
<protein>
    <submittedName>
        <fullName evidence="2">Uncharacterized protein</fullName>
    </submittedName>
</protein>
<dbReference type="Proteomes" id="UP000177372">
    <property type="component" value="Unassembled WGS sequence"/>
</dbReference>
<evidence type="ECO:0000313" key="3">
    <source>
        <dbReference type="Proteomes" id="UP000177372"/>
    </source>
</evidence>
<evidence type="ECO:0000313" key="2">
    <source>
        <dbReference type="EMBL" id="OGG79966.1"/>
    </source>
</evidence>
<proteinExistence type="predicted"/>
<sequence>MALERKQDQGVSNIDKAHLMAETEDPARELAAEFKSYIKDPIAYGEREQASGNAAKREAEGTPSQTHEFAAMYSSGLRPEDIVETGIQEAEAEGSLFDYREKLKKRNPLMLRMTRKLIERRLERAEKNYEISINYIPPDHQALVSERGNLVADTFVRIGAEEDDMIEMHNHLYKKVVTLRTKKELVDDELENRGIIE</sequence>
<dbReference type="STRING" id="1798512.A3A39_01120"/>
<reference evidence="2 3" key="1">
    <citation type="journal article" date="2016" name="Nat. Commun.">
        <title>Thousands of microbial genomes shed light on interconnected biogeochemical processes in an aquifer system.</title>
        <authorList>
            <person name="Anantharaman K."/>
            <person name="Brown C.T."/>
            <person name="Hug L.A."/>
            <person name="Sharon I."/>
            <person name="Castelle C.J."/>
            <person name="Probst A.J."/>
            <person name="Thomas B.C."/>
            <person name="Singh A."/>
            <person name="Wilkins M.J."/>
            <person name="Karaoz U."/>
            <person name="Brodie E.L."/>
            <person name="Williams K.H."/>
            <person name="Hubbard S.S."/>
            <person name="Banfield J.F."/>
        </authorList>
    </citation>
    <scope>NUCLEOTIDE SEQUENCE [LARGE SCALE GENOMIC DNA]</scope>
</reference>
<name>A0A1F6F274_9BACT</name>
<gene>
    <name evidence="2" type="ORF">A3A39_01120</name>
</gene>
<comment type="caution">
    <text evidence="2">The sequence shown here is derived from an EMBL/GenBank/DDBJ whole genome shotgun (WGS) entry which is preliminary data.</text>
</comment>
<feature type="region of interest" description="Disordered" evidence="1">
    <location>
        <begin position="1"/>
        <end position="20"/>
    </location>
</feature>
<dbReference type="EMBL" id="MFLZ01000015">
    <property type="protein sequence ID" value="OGG79966.1"/>
    <property type="molecule type" value="Genomic_DNA"/>
</dbReference>
<accession>A0A1F6F274</accession>
<dbReference type="AlphaFoldDB" id="A0A1F6F274"/>
<organism evidence="2 3">
    <name type="scientific">Candidatus Kaiserbacteria bacterium RIFCSPLOWO2_01_FULL_54_13</name>
    <dbReference type="NCBI Taxonomy" id="1798512"/>
    <lineage>
        <taxon>Bacteria</taxon>
        <taxon>Candidatus Kaiseribacteriota</taxon>
    </lineage>
</organism>